<comment type="caution">
    <text evidence="1">The sequence shown here is derived from an EMBL/GenBank/DDBJ whole genome shotgun (WGS) entry which is preliminary data.</text>
</comment>
<organism evidence="1 2">
    <name type="scientific">Bacteroides ovatus</name>
    <dbReference type="NCBI Taxonomy" id="28116"/>
    <lineage>
        <taxon>Bacteria</taxon>
        <taxon>Pseudomonadati</taxon>
        <taxon>Bacteroidota</taxon>
        <taxon>Bacteroidia</taxon>
        <taxon>Bacteroidales</taxon>
        <taxon>Bacteroidaceae</taxon>
        <taxon>Bacteroides</taxon>
    </lineage>
</organism>
<evidence type="ECO:0000313" key="1">
    <source>
        <dbReference type="EMBL" id="KAB1331206.1"/>
    </source>
</evidence>
<dbReference type="GO" id="GO:0071453">
    <property type="term" value="P:cellular response to oxygen levels"/>
    <property type="evidence" value="ECO:0007669"/>
    <property type="project" value="TreeGrafter"/>
</dbReference>
<evidence type="ECO:0000313" key="2">
    <source>
        <dbReference type="Proteomes" id="UP000375690"/>
    </source>
</evidence>
<protein>
    <submittedName>
        <fullName evidence="1">Uncharacterized protein</fullName>
    </submittedName>
</protein>
<dbReference type="Gene3D" id="3.40.50.620">
    <property type="entry name" value="HUPs"/>
    <property type="match status" value="1"/>
</dbReference>
<accession>A0A6A1XPX4</accession>
<name>A0A6A1XPX4_BACOV</name>
<dbReference type="Proteomes" id="UP000375690">
    <property type="component" value="Unassembled WGS sequence"/>
</dbReference>
<dbReference type="PANTHER" id="PTHR30083">
    <property type="entry name" value="TRANSCRIPTIONAL REGULATOR-RELATED"/>
    <property type="match status" value="1"/>
</dbReference>
<gene>
    <name evidence="1" type="ORF">F3B53_00095</name>
</gene>
<reference evidence="1 2" key="1">
    <citation type="journal article" date="2019" name="Nat. Med.">
        <title>A library of human gut bacterial isolates paired with longitudinal multiomics data enables mechanistic microbiome research.</title>
        <authorList>
            <person name="Poyet M."/>
            <person name="Groussin M."/>
            <person name="Gibbons S.M."/>
            <person name="Avila-Pacheco J."/>
            <person name="Jiang X."/>
            <person name="Kearney S.M."/>
            <person name="Perrotta A.R."/>
            <person name="Berdy B."/>
            <person name="Zhao S."/>
            <person name="Lieberman T.D."/>
            <person name="Swanson P.K."/>
            <person name="Smith M."/>
            <person name="Roesemann S."/>
            <person name="Alexander J.E."/>
            <person name="Rich S.A."/>
            <person name="Livny J."/>
            <person name="Vlamakis H."/>
            <person name="Clish C."/>
            <person name="Bullock K."/>
            <person name="Deik A."/>
            <person name="Scott J."/>
            <person name="Pierce K.A."/>
            <person name="Xavier R.J."/>
            <person name="Alm E.J."/>
        </authorList>
    </citation>
    <scope>NUCLEOTIDE SEQUENCE [LARGE SCALE GENOMIC DNA]</scope>
    <source>
        <strain evidence="1 2">BIOML-A2</strain>
    </source>
</reference>
<dbReference type="EMBL" id="VWFC01000001">
    <property type="protein sequence ID" value="KAB1331206.1"/>
    <property type="molecule type" value="Genomic_DNA"/>
</dbReference>
<sequence>MYVKDLDINVVDATERRILEAFNKNQKVAVSFSGGKDSICMCDMLIKTMQKYTIPFSRIIVVFFDEEAIYPDVEQIALEWRSRFMSLGAKFYWFCLPIRHYNCCNRLANDESFICWEPGKESVWVRPMPKFAIRNHSMFRMGMSYQEFGAKIFKSVPQMIGLRMAESIQRRQSIASIRISTFLYPIYDWRDNDVWLYIKLNNLTIPMTYIYLYKTGVPLNKLRISQFFSIDTIKSLPKVMEFYPDLYERVIRREPNADLVMLYWDTDMFRSSKQDRKFEQDKEKDYRVIFRDTMKKAALHPDLYPGYKLAKHLYVKMSGRESSKTCQLSYQLLIAGDPKKRSYRAILGAIYRERGGGI</sequence>
<proteinExistence type="predicted"/>
<dbReference type="SUPFAM" id="SSF52402">
    <property type="entry name" value="Adenine nucleotide alpha hydrolases-like"/>
    <property type="match status" value="1"/>
</dbReference>
<dbReference type="PANTHER" id="PTHR30083:SF0">
    <property type="entry name" value="3'-PHOSPHOADENOSINE 5'-PHOSPHOSULFATE SULFOTRANSFERASE (PAPS REDUCTASE)_FAD SYNTHETASE"/>
    <property type="match status" value="1"/>
</dbReference>
<dbReference type="AlphaFoldDB" id="A0A6A1XPX4"/>
<dbReference type="RefSeq" id="WP_272196913.1">
    <property type="nucleotide sequence ID" value="NZ_JAQNWP010000031.1"/>
</dbReference>
<dbReference type="InterPro" id="IPR014729">
    <property type="entry name" value="Rossmann-like_a/b/a_fold"/>
</dbReference>